<keyword evidence="3" id="KW-1185">Reference proteome</keyword>
<dbReference type="EMBL" id="ML977194">
    <property type="protein sequence ID" value="KAF1981708.1"/>
    <property type="molecule type" value="Genomic_DNA"/>
</dbReference>
<proteinExistence type="predicted"/>
<evidence type="ECO:0008006" key="4">
    <source>
        <dbReference type="Google" id="ProtNLM"/>
    </source>
</evidence>
<dbReference type="Gene3D" id="3.80.10.10">
    <property type="entry name" value="Ribonuclease Inhibitor"/>
    <property type="match status" value="1"/>
</dbReference>
<dbReference type="Proteomes" id="UP000800041">
    <property type="component" value="Unassembled WGS sequence"/>
</dbReference>
<sequence>MGLLKHFRSKSKLKDSHAASHHHHYPAYPPVQRGADITERLPDDVVKKILYFVCPHAFDETYQTSERSEVGDGCMLCDMRDLARCSLIRKKWYALASQVQYGSIRIDAVHYCELEDVLTDKRRRKSHRGEQLDIPAVRLELLARTLRGNNWLAAAVKVIKLPYMTRETCRTQIAQTVSVLPNLRYIDLPDGFFNGEASCSTLRQEVQINCPDIRKMRYEFGAEKMFEMLLQRHWQSLEYLEISHLKTQPSILRRVLAILPTLQEVKFSHLSWLNDSIFQSTPALPDFPPLHSLVIEKCPITATGLTTYLSRPECREVLTNLSLTQTPVSISELHSVIWMAPQIRSLTIATRVTEPLPLEPLPALASLSLKVLHYEITSRETDRALATDHLAPGPCDGYYAYLTNSLLNNSLPALRQVYVRDPDFPDSLVDLALAPPHLPFSSSPTSSLSSPQFRGFDQPLEVFAKGIAEHDWVYTSVLPSSPGPQGRRGSMTGGRPLSSYSASRGLGPQWNREGERKSIVVGNGFGGFLAVPSEEARPGSSGGYGSGGEDARAGAQLSPIRATFNRLSIGSGGAHKEKRASRADLWR</sequence>
<evidence type="ECO:0000256" key="1">
    <source>
        <dbReference type="SAM" id="MobiDB-lite"/>
    </source>
</evidence>
<dbReference type="InterPro" id="IPR032675">
    <property type="entry name" value="LRR_dom_sf"/>
</dbReference>
<feature type="region of interest" description="Disordered" evidence="1">
    <location>
        <begin position="532"/>
        <end position="587"/>
    </location>
</feature>
<evidence type="ECO:0000313" key="3">
    <source>
        <dbReference type="Proteomes" id="UP000800041"/>
    </source>
</evidence>
<dbReference type="SUPFAM" id="SSF52047">
    <property type="entry name" value="RNI-like"/>
    <property type="match status" value="1"/>
</dbReference>
<feature type="compositionally biased region" description="Basic residues" evidence="1">
    <location>
        <begin position="1"/>
        <end position="11"/>
    </location>
</feature>
<dbReference type="OrthoDB" id="5405297at2759"/>
<reference evidence="2" key="1">
    <citation type="journal article" date="2020" name="Stud. Mycol.">
        <title>101 Dothideomycetes genomes: a test case for predicting lifestyles and emergence of pathogens.</title>
        <authorList>
            <person name="Haridas S."/>
            <person name="Albert R."/>
            <person name="Binder M."/>
            <person name="Bloem J."/>
            <person name="Labutti K."/>
            <person name="Salamov A."/>
            <person name="Andreopoulos B."/>
            <person name="Baker S."/>
            <person name="Barry K."/>
            <person name="Bills G."/>
            <person name="Bluhm B."/>
            <person name="Cannon C."/>
            <person name="Castanera R."/>
            <person name="Culley D."/>
            <person name="Daum C."/>
            <person name="Ezra D."/>
            <person name="Gonzalez J."/>
            <person name="Henrissat B."/>
            <person name="Kuo A."/>
            <person name="Liang C."/>
            <person name="Lipzen A."/>
            <person name="Lutzoni F."/>
            <person name="Magnuson J."/>
            <person name="Mondo S."/>
            <person name="Nolan M."/>
            <person name="Ohm R."/>
            <person name="Pangilinan J."/>
            <person name="Park H.-J."/>
            <person name="Ramirez L."/>
            <person name="Alfaro M."/>
            <person name="Sun H."/>
            <person name="Tritt A."/>
            <person name="Yoshinaga Y."/>
            <person name="Zwiers L.-H."/>
            <person name="Turgeon B."/>
            <person name="Goodwin S."/>
            <person name="Spatafora J."/>
            <person name="Crous P."/>
            <person name="Grigoriev I."/>
        </authorList>
    </citation>
    <scope>NUCLEOTIDE SEQUENCE</scope>
    <source>
        <strain evidence="2">CBS 113979</strain>
    </source>
</reference>
<feature type="region of interest" description="Disordered" evidence="1">
    <location>
        <begin position="478"/>
        <end position="511"/>
    </location>
</feature>
<feature type="region of interest" description="Disordered" evidence="1">
    <location>
        <begin position="1"/>
        <end position="31"/>
    </location>
</feature>
<gene>
    <name evidence="2" type="ORF">K402DRAFT_341774</name>
</gene>
<evidence type="ECO:0000313" key="2">
    <source>
        <dbReference type="EMBL" id="KAF1981708.1"/>
    </source>
</evidence>
<dbReference type="AlphaFoldDB" id="A0A6G1GLW2"/>
<organism evidence="2 3">
    <name type="scientific">Aulographum hederae CBS 113979</name>
    <dbReference type="NCBI Taxonomy" id="1176131"/>
    <lineage>
        <taxon>Eukaryota</taxon>
        <taxon>Fungi</taxon>
        <taxon>Dikarya</taxon>
        <taxon>Ascomycota</taxon>
        <taxon>Pezizomycotina</taxon>
        <taxon>Dothideomycetes</taxon>
        <taxon>Pleosporomycetidae</taxon>
        <taxon>Aulographales</taxon>
        <taxon>Aulographaceae</taxon>
    </lineage>
</organism>
<protein>
    <recommendedName>
        <fullName evidence="4">F-box domain-containing protein</fullName>
    </recommendedName>
</protein>
<accession>A0A6G1GLW2</accession>
<name>A0A6G1GLW2_9PEZI</name>